<dbReference type="EMBL" id="FNBM01000003">
    <property type="protein sequence ID" value="SDF54866.1"/>
    <property type="molecule type" value="Genomic_DNA"/>
</dbReference>
<name>A0A1G7LZP9_9GAMM</name>
<organism evidence="1 2">
    <name type="scientific">Phytopseudomonas seleniipraecipitans</name>
    <dbReference type="NCBI Taxonomy" id="640205"/>
    <lineage>
        <taxon>Bacteria</taxon>
        <taxon>Pseudomonadati</taxon>
        <taxon>Pseudomonadota</taxon>
        <taxon>Gammaproteobacteria</taxon>
        <taxon>Pseudomonadales</taxon>
        <taxon>Pseudomonadaceae</taxon>
        <taxon>Phytopseudomonas</taxon>
    </lineage>
</organism>
<dbReference type="PANTHER" id="PTHR35175">
    <property type="entry name" value="DUF1289 DOMAIN-CONTAINING PROTEIN"/>
    <property type="match status" value="1"/>
</dbReference>
<accession>A0A1G7LZP9</accession>
<gene>
    <name evidence="1" type="ORF">SAMN05216381_1866</name>
</gene>
<dbReference type="Pfam" id="PF06945">
    <property type="entry name" value="DUF1289"/>
    <property type="match status" value="1"/>
</dbReference>
<evidence type="ECO:0000313" key="1">
    <source>
        <dbReference type="EMBL" id="SDF54866.1"/>
    </source>
</evidence>
<evidence type="ECO:0000313" key="2">
    <source>
        <dbReference type="Proteomes" id="UP000243378"/>
    </source>
</evidence>
<sequence>MCEAPSASVPVASPCQRRCCLNDADRCLGCGRLLAEILEWSGADDGRRLAIRALAEGRLASG</sequence>
<dbReference type="AlphaFoldDB" id="A0A1G7LZP9"/>
<dbReference type="Proteomes" id="UP000243378">
    <property type="component" value="Unassembled WGS sequence"/>
</dbReference>
<reference evidence="1 2" key="1">
    <citation type="submission" date="2016-10" db="EMBL/GenBank/DDBJ databases">
        <authorList>
            <person name="de Groot N.N."/>
        </authorList>
    </citation>
    <scope>NUCLEOTIDE SEQUENCE [LARGE SCALE GENOMIC DNA]</scope>
    <source>
        <strain evidence="1 2">LMG 25475</strain>
    </source>
</reference>
<dbReference type="InterPro" id="IPR010710">
    <property type="entry name" value="DUF1289"/>
</dbReference>
<dbReference type="STRING" id="640205.SAMN05216381_1866"/>
<dbReference type="PANTHER" id="PTHR35175:SF2">
    <property type="entry name" value="DUF1289 DOMAIN-CONTAINING PROTEIN"/>
    <property type="match status" value="1"/>
</dbReference>
<proteinExistence type="predicted"/>
<protein>
    <recommendedName>
        <fullName evidence="3">DUF1289 domain-containing protein</fullName>
    </recommendedName>
</protein>
<evidence type="ECO:0008006" key="3">
    <source>
        <dbReference type="Google" id="ProtNLM"/>
    </source>
</evidence>